<evidence type="ECO:0000313" key="2">
    <source>
        <dbReference type="EMBL" id="GFR95591.1"/>
    </source>
</evidence>
<evidence type="ECO:0000313" key="3">
    <source>
        <dbReference type="Proteomes" id="UP000762676"/>
    </source>
</evidence>
<feature type="chain" id="PRO_5043652061" description="Spaetzle domain-containing protein" evidence="1">
    <location>
        <begin position="18"/>
        <end position="206"/>
    </location>
</feature>
<evidence type="ECO:0008006" key="4">
    <source>
        <dbReference type="Google" id="ProtNLM"/>
    </source>
</evidence>
<organism evidence="2 3">
    <name type="scientific">Elysia marginata</name>
    <dbReference type="NCBI Taxonomy" id="1093978"/>
    <lineage>
        <taxon>Eukaryota</taxon>
        <taxon>Metazoa</taxon>
        <taxon>Spiralia</taxon>
        <taxon>Lophotrochozoa</taxon>
        <taxon>Mollusca</taxon>
        <taxon>Gastropoda</taxon>
        <taxon>Heterobranchia</taxon>
        <taxon>Euthyneura</taxon>
        <taxon>Panpulmonata</taxon>
        <taxon>Sacoglossa</taxon>
        <taxon>Placobranchoidea</taxon>
        <taxon>Plakobranchidae</taxon>
        <taxon>Elysia</taxon>
    </lineage>
</organism>
<evidence type="ECO:0000256" key="1">
    <source>
        <dbReference type="SAM" id="SignalP"/>
    </source>
</evidence>
<dbReference type="SUPFAM" id="SSF57501">
    <property type="entry name" value="Cystine-knot cytokines"/>
    <property type="match status" value="1"/>
</dbReference>
<feature type="signal peptide" evidence="1">
    <location>
        <begin position="1"/>
        <end position="17"/>
    </location>
</feature>
<sequence length="206" mass="23714">MHQQVLLVTMVMAVSTAFLNTDRWSDLFTKSEEDRILQRYPELFKTEDEIKCLQSLKYASSAAQKRRVCASPESPSGSTTASIDTCSVPFTTIYHACCETNETFTRFSKMLDLNDKMVKLVQLSKNKQYQFIEMDTCRASSDYYQCNCTCQKQYRFYTVLIYNPDYDIDRDPVTKKYKFHTVKAMAICRCLNDAPSGSAGSKRDKC</sequence>
<dbReference type="EMBL" id="BMAT01001920">
    <property type="protein sequence ID" value="GFR95591.1"/>
    <property type="molecule type" value="Genomic_DNA"/>
</dbReference>
<keyword evidence="3" id="KW-1185">Reference proteome</keyword>
<name>A0AAV4HCN4_9GAST</name>
<comment type="caution">
    <text evidence="2">The sequence shown here is derived from an EMBL/GenBank/DDBJ whole genome shotgun (WGS) entry which is preliminary data.</text>
</comment>
<reference evidence="2 3" key="1">
    <citation type="journal article" date="2021" name="Elife">
        <title>Chloroplast acquisition without the gene transfer in kleptoplastic sea slugs, Plakobranchus ocellatus.</title>
        <authorList>
            <person name="Maeda T."/>
            <person name="Takahashi S."/>
            <person name="Yoshida T."/>
            <person name="Shimamura S."/>
            <person name="Takaki Y."/>
            <person name="Nagai Y."/>
            <person name="Toyoda A."/>
            <person name="Suzuki Y."/>
            <person name="Arimoto A."/>
            <person name="Ishii H."/>
            <person name="Satoh N."/>
            <person name="Nishiyama T."/>
            <person name="Hasebe M."/>
            <person name="Maruyama T."/>
            <person name="Minagawa J."/>
            <person name="Obokata J."/>
            <person name="Shigenobu S."/>
        </authorList>
    </citation>
    <scope>NUCLEOTIDE SEQUENCE [LARGE SCALE GENOMIC DNA]</scope>
</reference>
<gene>
    <name evidence="2" type="ORF">ElyMa_000948300</name>
</gene>
<accession>A0AAV4HCN4</accession>
<dbReference type="AlphaFoldDB" id="A0AAV4HCN4"/>
<protein>
    <recommendedName>
        <fullName evidence="4">Spaetzle domain-containing protein</fullName>
    </recommendedName>
</protein>
<proteinExistence type="predicted"/>
<keyword evidence="1" id="KW-0732">Signal</keyword>
<dbReference type="Proteomes" id="UP000762676">
    <property type="component" value="Unassembled WGS sequence"/>
</dbReference>
<dbReference type="InterPro" id="IPR029034">
    <property type="entry name" value="Cystine-knot_cytokine"/>
</dbReference>